<feature type="chain" id="PRO_5021786326" evidence="7">
    <location>
        <begin position="16"/>
        <end position="194"/>
    </location>
</feature>
<dbReference type="PANTHER" id="PTHR15258">
    <property type="entry name" value="FGF BINDING PROTEIN-RELATED"/>
    <property type="match status" value="1"/>
</dbReference>
<proteinExistence type="inferred from homology"/>
<evidence type="ECO:0000313" key="9">
    <source>
        <dbReference type="Proteomes" id="UP000319801"/>
    </source>
</evidence>
<accession>A0A556UG05</accession>
<name>A0A556UG05_BAGYA</name>
<dbReference type="AlphaFoldDB" id="A0A556UG05"/>
<gene>
    <name evidence="8" type="ORF">Baya_10620</name>
</gene>
<keyword evidence="3" id="KW-0964">Secreted</keyword>
<dbReference type="EMBL" id="VCAZ01000072">
    <property type="protein sequence ID" value="TSO98538.1"/>
    <property type="molecule type" value="Genomic_DNA"/>
</dbReference>
<reference evidence="8 9" key="1">
    <citation type="journal article" date="2019" name="Genome Biol. Evol.">
        <title>Whole-Genome Sequencing of the Giant Devil Catfish, Bagarius yarrelli.</title>
        <authorList>
            <person name="Jiang W."/>
            <person name="Lv Y."/>
            <person name="Cheng L."/>
            <person name="Yang K."/>
            <person name="Chao B."/>
            <person name="Wang X."/>
            <person name="Li Y."/>
            <person name="Pan X."/>
            <person name="You X."/>
            <person name="Zhang Y."/>
            <person name="Yang J."/>
            <person name="Li J."/>
            <person name="Zhang X."/>
            <person name="Liu S."/>
            <person name="Sun C."/>
            <person name="Yang J."/>
            <person name="Shi Q."/>
        </authorList>
    </citation>
    <scope>NUCLEOTIDE SEQUENCE [LARGE SCALE GENOMIC DNA]</scope>
    <source>
        <strain evidence="8">JWS20170419001</strain>
        <tissue evidence="8">Muscle</tissue>
    </source>
</reference>
<evidence type="ECO:0000313" key="8">
    <source>
        <dbReference type="EMBL" id="TSO98538.1"/>
    </source>
</evidence>
<organism evidence="8 9">
    <name type="scientific">Bagarius yarrelli</name>
    <name type="common">Goonch</name>
    <name type="synonym">Bagrus yarrelli</name>
    <dbReference type="NCBI Taxonomy" id="175774"/>
    <lineage>
        <taxon>Eukaryota</taxon>
        <taxon>Metazoa</taxon>
        <taxon>Chordata</taxon>
        <taxon>Craniata</taxon>
        <taxon>Vertebrata</taxon>
        <taxon>Euteleostomi</taxon>
        <taxon>Actinopterygii</taxon>
        <taxon>Neopterygii</taxon>
        <taxon>Teleostei</taxon>
        <taxon>Ostariophysi</taxon>
        <taxon>Siluriformes</taxon>
        <taxon>Sisoridae</taxon>
        <taxon>Sisorinae</taxon>
        <taxon>Bagarius</taxon>
    </lineage>
</organism>
<dbReference type="GO" id="GO:0007267">
    <property type="term" value="P:cell-cell signaling"/>
    <property type="evidence" value="ECO:0007669"/>
    <property type="project" value="TreeGrafter"/>
</dbReference>
<evidence type="ECO:0000256" key="4">
    <source>
        <dbReference type="ARBA" id="ARBA00022729"/>
    </source>
</evidence>
<dbReference type="Proteomes" id="UP000319801">
    <property type="component" value="Unassembled WGS sequence"/>
</dbReference>
<keyword evidence="4 7" id="KW-0732">Signal</keyword>
<evidence type="ECO:0000256" key="3">
    <source>
        <dbReference type="ARBA" id="ARBA00022525"/>
    </source>
</evidence>
<dbReference type="GO" id="GO:0019838">
    <property type="term" value="F:growth factor binding"/>
    <property type="evidence" value="ECO:0007669"/>
    <property type="project" value="UniProtKB-KW"/>
</dbReference>
<comment type="similarity">
    <text evidence="2">Belongs to the fibroblast growth factor-binding protein family.</text>
</comment>
<evidence type="ECO:0000256" key="2">
    <source>
        <dbReference type="ARBA" id="ARBA00008326"/>
    </source>
</evidence>
<dbReference type="OrthoDB" id="8875908at2759"/>
<keyword evidence="5" id="KW-1015">Disulfide bond</keyword>
<feature type="signal peptide" evidence="7">
    <location>
        <begin position="1"/>
        <end position="15"/>
    </location>
</feature>
<evidence type="ECO:0000256" key="6">
    <source>
        <dbReference type="ARBA" id="ARBA00023183"/>
    </source>
</evidence>
<dbReference type="Pfam" id="PF06473">
    <property type="entry name" value="FGF-BP1"/>
    <property type="match status" value="1"/>
</dbReference>
<protein>
    <submittedName>
        <fullName evidence="8">Fibroblast growth factor-binding protein 1</fullName>
    </submittedName>
</protein>
<dbReference type="InterPro" id="IPR010510">
    <property type="entry name" value="FGF1-bd"/>
</dbReference>
<comment type="caution">
    <text evidence="8">The sequence shown here is derived from an EMBL/GenBank/DDBJ whole genome shotgun (WGS) entry which is preliminary data.</text>
</comment>
<evidence type="ECO:0000256" key="5">
    <source>
        <dbReference type="ARBA" id="ARBA00023157"/>
    </source>
</evidence>
<dbReference type="GO" id="GO:0005576">
    <property type="term" value="C:extracellular region"/>
    <property type="evidence" value="ECO:0007669"/>
    <property type="project" value="UniProtKB-SubCell"/>
</dbReference>
<keyword evidence="6" id="KW-0340">Growth factor binding</keyword>
<comment type="subcellular location">
    <subcellularLocation>
        <location evidence="1">Secreted</location>
    </subcellularLocation>
</comment>
<evidence type="ECO:0000256" key="7">
    <source>
        <dbReference type="SAM" id="SignalP"/>
    </source>
</evidence>
<sequence>MFLLLAWLVPRESTGREKERERKKAKTVDGVAFKGKFTGHTGERCTWTANGEERYTLKVTCLVTTMRKPVSSYTCEYTGELALCPSFITRPHAFWKQISRELQQQKQHLCRDARKTIKARMCKSGPRAAHFRLVGPSKEITLTTPVMRTGIRDDTLTTECTRRADHRQLAREKCGGSWANFCNFLFQIVQSGDC</sequence>
<evidence type="ECO:0000256" key="1">
    <source>
        <dbReference type="ARBA" id="ARBA00004613"/>
    </source>
</evidence>
<keyword evidence="9" id="KW-1185">Reference proteome</keyword>